<dbReference type="AlphaFoldDB" id="A0A8K0FWB2"/>
<feature type="signal peptide" evidence="1">
    <location>
        <begin position="1"/>
        <end position="19"/>
    </location>
</feature>
<keyword evidence="1" id="KW-0732">Signal</keyword>
<evidence type="ECO:0000313" key="2">
    <source>
        <dbReference type="EMBL" id="KAF2880920.1"/>
    </source>
</evidence>
<dbReference type="InterPro" id="IPR032675">
    <property type="entry name" value="LRR_dom_sf"/>
</dbReference>
<gene>
    <name evidence="2" type="ORF">ILUMI_25249</name>
</gene>
<sequence length="227" mass="26347">MLTFMIILFILFMKGCVMQECYYDINEPTEVTCSDMKTIEQIKHTLNSTLEQYRSTERIIESLTLQRCRLLNLSIDSLGFLPKLNQLEIIDSYISELSSSEEVQGLWKIDATEDPDEIHGCVMQECYYDISKPTEVTCSSMKTIEQIKHELNSTLEHYRSAARIIETLTLQRCRMLNISIDSLRFLPRLNQLEIVDSYINELSSSEELEYLWKADVAVDTDKTHGMC</sequence>
<protein>
    <submittedName>
        <fullName evidence="2">Uncharacterized protein</fullName>
    </submittedName>
</protein>
<feature type="chain" id="PRO_5035434200" evidence="1">
    <location>
        <begin position="20"/>
        <end position="227"/>
    </location>
</feature>
<reference evidence="2" key="1">
    <citation type="submission" date="2019-08" db="EMBL/GenBank/DDBJ databases">
        <title>The genome of the North American firefly Photinus pyralis.</title>
        <authorList>
            <consortium name="Photinus pyralis genome working group"/>
            <person name="Fallon T.R."/>
            <person name="Sander Lower S.E."/>
            <person name="Weng J.-K."/>
        </authorList>
    </citation>
    <scope>NUCLEOTIDE SEQUENCE</scope>
    <source>
        <strain evidence="2">TRF0915ILg1</strain>
        <tissue evidence="2">Whole body</tissue>
    </source>
</reference>
<evidence type="ECO:0000313" key="3">
    <source>
        <dbReference type="Proteomes" id="UP000801492"/>
    </source>
</evidence>
<dbReference type="EMBL" id="VTPC01090885">
    <property type="protein sequence ID" value="KAF2880920.1"/>
    <property type="molecule type" value="Genomic_DNA"/>
</dbReference>
<dbReference type="Proteomes" id="UP000801492">
    <property type="component" value="Unassembled WGS sequence"/>
</dbReference>
<evidence type="ECO:0000256" key="1">
    <source>
        <dbReference type="SAM" id="SignalP"/>
    </source>
</evidence>
<dbReference type="Gene3D" id="3.80.10.10">
    <property type="entry name" value="Ribonuclease Inhibitor"/>
    <property type="match status" value="1"/>
</dbReference>
<proteinExistence type="predicted"/>
<keyword evidence="3" id="KW-1185">Reference proteome</keyword>
<organism evidence="2 3">
    <name type="scientific">Ignelater luminosus</name>
    <name type="common">Cucubano</name>
    <name type="synonym">Pyrophorus luminosus</name>
    <dbReference type="NCBI Taxonomy" id="2038154"/>
    <lineage>
        <taxon>Eukaryota</taxon>
        <taxon>Metazoa</taxon>
        <taxon>Ecdysozoa</taxon>
        <taxon>Arthropoda</taxon>
        <taxon>Hexapoda</taxon>
        <taxon>Insecta</taxon>
        <taxon>Pterygota</taxon>
        <taxon>Neoptera</taxon>
        <taxon>Endopterygota</taxon>
        <taxon>Coleoptera</taxon>
        <taxon>Polyphaga</taxon>
        <taxon>Elateriformia</taxon>
        <taxon>Elateroidea</taxon>
        <taxon>Elateridae</taxon>
        <taxon>Agrypninae</taxon>
        <taxon>Pyrophorini</taxon>
        <taxon>Ignelater</taxon>
    </lineage>
</organism>
<name>A0A8K0FWB2_IGNLU</name>
<dbReference type="SUPFAM" id="SSF52047">
    <property type="entry name" value="RNI-like"/>
    <property type="match status" value="1"/>
</dbReference>
<accession>A0A8K0FWB2</accession>
<comment type="caution">
    <text evidence="2">The sequence shown here is derived from an EMBL/GenBank/DDBJ whole genome shotgun (WGS) entry which is preliminary data.</text>
</comment>